<proteinExistence type="predicted"/>
<gene>
    <name evidence="1" type="ORF">DERF_002936</name>
</gene>
<evidence type="ECO:0000313" key="1">
    <source>
        <dbReference type="EMBL" id="KAH9529028.1"/>
    </source>
</evidence>
<keyword evidence="2" id="KW-1185">Reference proteome</keyword>
<dbReference type="EMBL" id="ASGP02000001">
    <property type="protein sequence ID" value="KAH9529028.1"/>
    <property type="molecule type" value="Genomic_DNA"/>
</dbReference>
<sequence>MIAIVIPNKARNGQSSSIIPNVYFHMKPKHPEFIVVDCLITAACMIYRKKSLMKKLTSARSTRPTKRPTEVTYARDKLNIENNR</sequence>
<dbReference type="Proteomes" id="UP000790347">
    <property type="component" value="Unassembled WGS sequence"/>
</dbReference>
<organism evidence="1 2">
    <name type="scientific">Dermatophagoides farinae</name>
    <name type="common">American house dust mite</name>
    <dbReference type="NCBI Taxonomy" id="6954"/>
    <lineage>
        <taxon>Eukaryota</taxon>
        <taxon>Metazoa</taxon>
        <taxon>Ecdysozoa</taxon>
        <taxon>Arthropoda</taxon>
        <taxon>Chelicerata</taxon>
        <taxon>Arachnida</taxon>
        <taxon>Acari</taxon>
        <taxon>Acariformes</taxon>
        <taxon>Sarcoptiformes</taxon>
        <taxon>Astigmata</taxon>
        <taxon>Psoroptidia</taxon>
        <taxon>Analgoidea</taxon>
        <taxon>Pyroglyphidae</taxon>
        <taxon>Dermatophagoidinae</taxon>
        <taxon>Dermatophagoides</taxon>
    </lineage>
</organism>
<protein>
    <submittedName>
        <fullName evidence="1">Uncharacterized protein</fullName>
    </submittedName>
</protein>
<evidence type="ECO:0000313" key="2">
    <source>
        <dbReference type="Proteomes" id="UP000790347"/>
    </source>
</evidence>
<accession>A0A922LB31</accession>
<comment type="caution">
    <text evidence="1">The sequence shown here is derived from an EMBL/GenBank/DDBJ whole genome shotgun (WGS) entry which is preliminary data.</text>
</comment>
<name>A0A922LB31_DERFA</name>
<reference evidence="1" key="1">
    <citation type="submission" date="2013-05" db="EMBL/GenBank/DDBJ databases">
        <authorList>
            <person name="Yim A.K.Y."/>
            <person name="Chan T.F."/>
            <person name="Ji K.M."/>
            <person name="Liu X.Y."/>
            <person name="Zhou J.W."/>
            <person name="Li R.Q."/>
            <person name="Yang K.Y."/>
            <person name="Li J."/>
            <person name="Li M."/>
            <person name="Law P.T.W."/>
            <person name="Wu Y.L."/>
            <person name="Cai Z.L."/>
            <person name="Qin H."/>
            <person name="Bao Y."/>
            <person name="Leung R.K.K."/>
            <person name="Ng P.K.S."/>
            <person name="Zou J."/>
            <person name="Zhong X.J."/>
            <person name="Ran P.X."/>
            <person name="Zhong N.S."/>
            <person name="Liu Z.G."/>
            <person name="Tsui S.K.W."/>
        </authorList>
    </citation>
    <scope>NUCLEOTIDE SEQUENCE</scope>
    <source>
        <strain evidence="1">Derf</strain>
        <tissue evidence="1">Whole organism</tissue>
    </source>
</reference>
<reference evidence="1" key="2">
    <citation type="journal article" date="2022" name="Res Sq">
        <title>Comparative Genomics Reveals Insights into the Divergent Evolution of Astigmatic Mites and Household Pest Adaptations.</title>
        <authorList>
            <person name="Xiong Q."/>
            <person name="Wan A.T.-Y."/>
            <person name="Liu X.-Y."/>
            <person name="Fung C.S.-H."/>
            <person name="Xiao X."/>
            <person name="Malainual N."/>
            <person name="Hou J."/>
            <person name="Wang L."/>
            <person name="Wang M."/>
            <person name="Yang K."/>
            <person name="Cui Y."/>
            <person name="Leung E."/>
            <person name="Nong W."/>
            <person name="Shin S.-K."/>
            <person name="Au S."/>
            <person name="Jeong K.Y."/>
            <person name="Chew F.T."/>
            <person name="Hui J."/>
            <person name="Leung T.F."/>
            <person name="Tungtrongchitr A."/>
            <person name="Zhong N."/>
            <person name="Liu Z."/>
            <person name="Tsui S."/>
        </authorList>
    </citation>
    <scope>NUCLEOTIDE SEQUENCE</scope>
    <source>
        <strain evidence="1">Derf</strain>
        <tissue evidence="1">Whole organism</tissue>
    </source>
</reference>
<dbReference type="AlphaFoldDB" id="A0A922LB31"/>